<evidence type="ECO:0000313" key="1">
    <source>
        <dbReference type="EMBL" id="RTE54113.1"/>
    </source>
</evidence>
<sequence length="104" mass="11560">MKIVPLILSFYILALNVLPCSDTGFPINDSQVEIVLDGHTDHSENYSSDLCSPFCTCHCCHGHTIDFGIPNFKPLTPEISLEPCIHFDNVSKEFTLSLLQPPQV</sequence>
<proteinExistence type="predicted"/>
<dbReference type="RefSeq" id="WP_126162101.1">
    <property type="nucleotide sequence ID" value="NZ_RQPJ01000003.1"/>
</dbReference>
<protein>
    <submittedName>
        <fullName evidence="1">Uncharacterized protein</fullName>
    </submittedName>
</protein>
<dbReference type="EMBL" id="RQPJ01000003">
    <property type="protein sequence ID" value="RTE54113.1"/>
    <property type="molecule type" value="Genomic_DNA"/>
</dbReference>
<accession>A0A3S0AF20</accession>
<name>A0A3S0AF20_9FLAO</name>
<keyword evidence="2" id="KW-1185">Reference proteome</keyword>
<dbReference type="AlphaFoldDB" id="A0A3S0AF20"/>
<evidence type="ECO:0000313" key="2">
    <source>
        <dbReference type="Proteomes" id="UP000267585"/>
    </source>
</evidence>
<dbReference type="InterPro" id="IPR046601">
    <property type="entry name" value="DUF6660"/>
</dbReference>
<gene>
    <name evidence="1" type="ORF">EHW67_09325</name>
</gene>
<organism evidence="1 2">
    <name type="scientific">Arenibacter aquaticus</name>
    <dbReference type="NCBI Taxonomy" id="2489054"/>
    <lineage>
        <taxon>Bacteria</taxon>
        <taxon>Pseudomonadati</taxon>
        <taxon>Bacteroidota</taxon>
        <taxon>Flavobacteriia</taxon>
        <taxon>Flavobacteriales</taxon>
        <taxon>Flavobacteriaceae</taxon>
        <taxon>Arenibacter</taxon>
    </lineage>
</organism>
<comment type="caution">
    <text evidence="1">The sequence shown here is derived from an EMBL/GenBank/DDBJ whole genome shotgun (WGS) entry which is preliminary data.</text>
</comment>
<reference evidence="1 2" key="1">
    <citation type="submission" date="2018-11" db="EMBL/GenBank/DDBJ databases">
        <title>Arenibacter aquaticus sp.nov., a marine bacterium isolated from surface seawater in the South China Sea.</title>
        <authorList>
            <person name="Guo J."/>
            <person name="Sun J."/>
        </authorList>
    </citation>
    <scope>NUCLEOTIDE SEQUENCE [LARGE SCALE GENOMIC DNA]</scope>
    <source>
        <strain evidence="1 2">GUO666</strain>
    </source>
</reference>
<dbReference type="Pfam" id="PF20365">
    <property type="entry name" value="DUF6660"/>
    <property type="match status" value="1"/>
</dbReference>
<dbReference type="Proteomes" id="UP000267585">
    <property type="component" value="Unassembled WGS sequence"/>
</dbReference>